<dbReference type="PATRIC" id="fig|1619100.3.peg.251"/>
<dbReference type="EMBL" id="LBWK01000001">
    <property type="protein sequence ID" value="KKR06209.1"/>
    <property type="molecule type" value="Genomic_DNA"/>
</dbReference>
<dbReference type="SUPFAM" id="SSF54565">
    <property type="entry name" value="Ribosomal protein S16"/>
    <property type="match status" value="1"/>
</dbReference>
<dbReference type="InterPro" id="IPR023803">
    <property type="entry name" value="Ribosomal_bS16_dom_sf"/>
</dbReference>
<dbReference type="GO" id="GO:0005737">
    <property type="term" value="C:cytoplasm"/>
    <property type="evidence" value="ECO:0007669"/>
    <property type="project" value="UniProtKB-ARBA"/>
</dbReference>
<evidence type="ECO:0000256" key="1">
    <source>
        <dbReference type="ARBA" id="ARBA00022980"/>
    </source>
</evidence>
<dbReference type="NCBIfam" id="TIGR00002">
    <property type="entry name" value="S16"/>
    <property type="match status" value="1"/>
</dbReference>
<feature type="region of interest" description="Disordered" evidence="4">
    <location>
        <begin position="84"/>
        <end position="103"/>
    </location>
</feature>
<comment type="similarity">
    <text evidence="3">Belongs to the bacterial ribosomal protein bS16 family.</text>
</comment>
<keyword evidence="2 3" id="KW-0687">Ribonucleoprotein</keyword>
<dbReference type="Gene3D" id="3.30.1320.10">
    <property type="match status" value="1"/>
</dbReference>
<dbReference type="Proteomes" id="UP000034799">
    <property type="component" value="Unassembled WGS sequence"/>
</dbReference>
<evidence type="ECO:0000313" key="5">
    <source>
        <dbReference type="EMBL" id="KKR06209.1"/>
    </source>
</evidence>
<dbReference type="HAMAP" id="MF_00385">
    <property type="entry name" value="Ribosomal_bS16"/>
    <property type="match status" value="1"/>
</dbReference>
<dbReference type="GO" id="GO:0006412">
    <property type="term" value="P:translation"/>
    <property type="evidence" value="ECO:0007669"/>
    <property type="project" value="UniProtKB-UniRule"/>
</dbReference>
<dbReference type="InterPro" id="IPR000307">
    <property type="entry name" value="Ribosomal_bS16"/>
</dbReference>
<organism evidence="5 6">
    <name type="scientific">candidate division WS6 bacterium GW2011_GWF2_39_15</name>
    <dbReference type="NCBI Taxonomy" id="1619100"/>
    <lineage>
        <taxon>Bacteria</taxon>
        <taxon>Candidatus Dojkabacteria</taxon>
    </lineage>
</organism>
<dbReference type="Pfam" id="PF00886">
    <property type="entry name" value="Ribosomal_S16"/>
    <property type="match status" value="1"/>
</dbReference>
<dbReference type="PANTHER" id="PTHR12919:SF20">
    <property type="entry name" value="SMALL RIBOSOMAL SUBUNIT PROTEIN BS16M"/>
    <property type="match status" value="1"/>
</dbReference>
<dbReference type="GO" id="GO:0015935">
    <property type="term" value="C:small ribosomal subunit"/>
    <property type="evidence" value="ECO:0007669"/>
    <property type="project" value="TreeGrafter"/>
</dbReference>
<keyword evidence="1 3" id="KW-0689">Ribosomal protein</keyword>
<dbReference type="STRING" id="1619100.UT34_C0001G0249"/>
<evidence type="ECO:0000256" key="4">
    <source>
        <dbReference type="SAM" id="MobiDB-lite"/>
    </source>
</evidence>
<dbReference type="PROSITE" id="PS00732">
    <property type="entry name" value="RIBOSOMAL_S16"/>
    <property type="match status" value="1"/>
</dbReference>
<evidence type="ECO:0000256" key="3">
    <source>
        <dbReference type="HAMAP-Rule" id="MF_00385"/>
    </source>
</evidence>
<dbReference type="AlphaFoldDB" id="A0A0G0MQA2"/>
<dbReference type="PANTHER" id="PTHR12919">
    <property type="entry name" value="30S RIBOSOMAL PROTEIN S16"/>
    <property type="match status" value="1"/>
</dbReference>
<reference evidence="5 6" key="1">
    <citation type="journal article" date="2015" name="Nature">
        <title>rRNA introns, odd ribosomes, and small enigmatic genomes across a large radiation of phyla.</title>
        <authorList>
            <person name="Brown C.T."/>
            <person name="Hug L.A."/>
            <person name="Thomas B.C."/>
            <person name="Sharon I."/>
            <person name="Castelle C.J."/>
            <person name="Singh A."/>
            <person name="Wilkins M.J."/>
            <person name="Williams K.H."/>
            <person name="Banfield J.F."/>
        </authorList>
    </citation>
    <scope>NUCLEOTIDE SEQUENCE [LARGE SCALE GENOMIC DNA]</scope>
</reference>
<gene>
    <name evidence="3" type="primary">rpsP</name>
    <name evidence="5" type="ORF">UT34_C0001G0249</name>
</gene>
<dbReference type="GO" id="GO:0003735">
    <property type="term" value="F:structural constituent of ribosome"/>
    <property type="evidence" value="ECO:0007669"/>
    <property type="project" value="InterPro"/>
</dbReference>
<evidence type="ECO:0000313" key="6">
    <source>
        <dbReference type="Proteomes" id="UP000034799"/>
    </source>
</evidence>
<evidence type="ECO:0000256" key="2">
    <source>
        <dbReference type="ARBA" id="ARBA00023274"/>
    </source>
</evidence>
<protein>
    <recommendedName>
        <fullName evidence="3">Small ribosomal subunit protein bS16</fullName>
    </recommendedName>
</protein>
<comment type="caution">
    <text evidence="5">The sequence shown here is derived from an EMBL/GenBank/DDBJ whole genome shotgun (WGS) entry which is preliminary data.</text>
</comment>
<dbReference type="InterPro" id="IPR020592">
    <property type="entry name" value="Ribosomal_bS16_CS"/>
</dbReference>
<accession>A0A0G0MQA2</accession>
<sequence>MLKIRLKRIGKRGEPHYRIVVIPSTSNRSSKAIAEVGYYNPRTNPSTFTIEKEKVEEWLKKGAQPTETVAHFLIKNGIMKKLKKGSTLSKGRAKKKNADSANS</sequence>
<proteinExistence type="inferred from homology"/>
<name>A0A0G0MQA2_9BACT</name>